<feature type="coiled-coil region" evidence="1">
    <location>
        <begin position="403"/>
        <end position="455"/>
    </location>
</feature>
<proteinExistence type="predicted"/>
<keyword evidence="1" id="KW-0175">Coiled coil</keyword>
<accession>A0A653CAI5</accession>
<evidence type="ECO:0000313" key="4">
    <source>
        <dbReference type="Proteomes" id="UP000410492"/>
    </source>
</evidence>
<evidence type="ECO:0000313" key="3">
    <source>
        <dbReference type="EMBL" id="VEN44110.1"/>
    </source>
</evidence>
<dbReference type="CDD" id="cd09077">
    <property type="entry name" value="R1-I-EN"/>
    <property type="match status" value="1"/>
</dbReference>
<dbReference type="Proteomes" id="UP000410492">
    <property type="component" value="Unassembled WGS sequence"/>
</dbReference>
<dbReference type="AlphaFoldDB" id="A0A653CAI5"/>
<dbReference type="Gene3D" id="3.60.10.10">
    <property type="entry name" value="Endonuclease/exonuclease/phosphatase"/>
    <property type="match status" value="1"/>
</dbReference>
<dbReference type="InterPro" id="IPR036691">
    <property type="entry name" value="Endo/exonu/phosph_ase_sf"/>
</dbReference>
<evidence type="ECO:0000259" key="2">
    <source>
        <dbReference type="Pfam" id="PF14529"/>
    </source>
</evidence>
<keyword evidence="4" id="KW-1185">Reference proteome</keyword>
<dbReference type="EMBL" id="CAACVG010007190">
    <property type="protein sequence ID" value="VEN44110.1"/>
    <property type="molecule type" value="Genomic_DNA"/>
</dbReference>
<evidence type="ECO:0000256" key="1">
    <source>
        <dbReference type="SAM" id="Coils"/>
    </source>
</evidence>
<protein>
    <recommendedName>
        <fullName evidence="2">Endonuclease/exonuclease/phosphatase domain-containing protein</fullName>
    </recommendedName>
</protein>
<dbReference type="InterPro" id="IPR005135">
    <property type="entry name" value="Endo/exonuclease/phosphatase"/>
</dbReference>
<dbReference type="GO" id="GO:0003824">
    <property type="term" value="F:catalytic activity"/>
    <property type="evidence" value="ECO:0007669"/>
    <property type="project" value="InterPro"/>
</dbReference>
<sequence length="461" mass="52688">MEATACDIKADVLLVAEPNKRIVSSSPNWYTDQRLNAAITVRSQNISIMRHGSGSGFVWIDLGQLMIFSCYFSPNEEIADLENGLQEMKEVLSQNRKTAIVGGDFNAKSPEWGMQFSDRRGDLLSEWLSELALVVMNQGNTPTFVRGTSESILDLTFASEEGCALVRNWKVLLTESLSLHRYITFQYSTDTQSNPTNPSSGRGWMLKCLNAGTFSAVLREKIAHSKPNNAGELIEALTFACNSSMPRRHRNLKRKPVYWWTHEIADRRSICVKARRAFSRHTASDSTREVLQEAYKTARKTLRQAIKASKRRCWQNLLKDINEDVWGKGYRIVTSRLKLTSPNMGIPMIEKRKFIRELFPDMPANQISQQQVGRRLNNKSSTRRRCTTVVKALTSSDISKKYNELLDVRLEIASKVKQQLQQELTHNKLKFDKEMELLNLKIECSKQTLEKMKNTNQTNNI</sequence>
<dbReference type="SUPFAM" id="SSF56219">
    <property type="entry name" value="DNase I-like"/>
    <property type="match status" value="1"/>
</dbReference>
<dbReference type="PANTHER" id="PTHR33273">
    <property type="entry name" value="DOMAIN-CONTAINING PROTEIN, PUTATIVE-RELATED"/>
    <property type="match status" value="1"/>
</dbReference>
<reference evidence="3 4" key="1">
    <citation type="submission" date="2019-01" db="EMBL/GenBank/DDBJ databases">
        <authorList>
            <person name="Sayadi A."/>
        </authorList>
    </citation>
    <scope>NUCLEOTIDE SEQUENCE [LARGE SCALE GENOMIC DNA]</scope>
</reference>
<dbReference type="Pfam" id="PF14529">
    <property type="entry name" value="Exo_endo_phos_2"/>
    <property type="match status" value="1"/>
</dbReference>
<organism evidence="3 4">
    <name type="scientific">Callosobruchus maculatus</name>
    <name type="common">Southern cowpea weevil</name>
    <name type="synonym">Pulse bruchid</name>
    <dbReference type="NCBI Taxonomy" id="64391"/>
    <lineage>
        <taxon>Eukaryota</taxon>
        <taxon>Metazoa</taxon>
        <taxon>Ecdysozoa</taxon>
        <taxon>Arthropoda</taxon>
        <taxon>Hexapoda</taxon>
        <taxon>Insecta</taxon>
        <taxon>Pterygota</taxon>
        <taxon>Neoptera</taxon>
        <taxon>Endopterygota</taxon>
        <taxon>Coleoptera</taxon>
        <taxon>Polyphaga</taxon>
        <taxon>Cucujiformia</taxon>
        <taxon>Chrysomeloidea</taxon>
        <taxon>Chrysomelidae</taxon>
        <taxon>Bruchinae</taxon>
        <taxon>Bruchini</taxon>
        <taxon>Callosobruchus</taxon>
    </lineage>
</organism>
<dbReference type="PANTHER" id="PTHR33273:SF4">
    <property type="entry name" value="ENDONUCLEASE_EXONUCLEASE_PHOSPHATASE DOMAIN-CONTAINING PROTEIN"/>
    <property type="match status" value="1"/>
</dbReference>
<gene>
    <name evidence="3" type="ORF">CALMAC_LOCUS7028</name>
</gene>
<dbReference type="OrthoDB" id="6780406at2759"/>
<name>A0A653CAI5_CALMS</name>
<feature type="domain" description="Endonuclease/exonuclease/phosphatase" evidence="2">
    <location>
        <begin position="66"/>
        <end position="183"/>
    </location>
</feature>